<feature type="domain" description="Thiamine pyrophosphate enzyme central" evidence="11">
    <location>
        <begin position="197"/>
        <end position="322"/>
    </location>
</feature>
<dbReference type="Pfam" id="PF02775">
    <property type="entry name" value="TPP_enzyme_C"/>
    <property type="match status" value="1"/>
</dbReference>
<dbReference type="PANTHER" id="PTHR43452">
    <property type="entry name" value="PYRUVATE DECARBOXYLASE"/>
    <property type="match status" value="1"/>
</dbReference>
<evidence type="ECO:0000256" key="7">
    <source>
        <dbReference type="ARBA" id="ARBA00023052"/>
    </source>
</evidence>
<dbReference type="InterPro" id="IPR012000">
    <property type="entry name" value="Thiamin_PyroP_enz_cen_dom"/>
</dbReference>
<dbReference type="RefSeq" id="WP_092159494.1">
    <property type="nucleotide sequence ID" value="NZ_FNGA01000002.1"/>
</dbReference>
<evidence type="ECO:0000313" key="15">
    <source>
        <dbReference type="Proteomes" id="UP000199053"/>
    </source>
</evidence>
<dbReference type="Gene3D" id="3.40.50.1220">
    <property type="entry name" value="TPP-binding domain"/>
    <property type="match status" value="1"/>
</dbReference>
<evidence type="ECO:0000313" key="14">
    <source>
        <dbReference type="EMBL" id="SDK82020.1"/>
    </source>
</evidence>
<dbReference type="InterPro" id="IPR011766">
    <property type="entry name" value="TPP_enzyme_TPP-bd"/>
</dbReference>
<keyword evidence="14" id="KW-0670">Pyruvate</keyword>
<dbReference type="FunFam" id="3.40.50.970:FF:000024">
    <property type="entry name" value="Pyruvate decarboxylase isozyme"/>
    <property type="match status" value="1"/>
</dbReference>
<gene>
    <name evidence="14" type="ORF">SAMN05660337_1340</name>
</gene>
<dbReference type="GO" id="GO:0004737">
    <property type="term" value="F:pyruvate decarboxylase activity"/>
    <property type="evidence" value="ECO:0007669"/>
    <property type="project" value="TreeGrafter"/>
</dbReference>
<evidence type="ECO:0000256" key="8">
    <source>
        <dbReference type="ARBA" id="ARBA00023239"/>
    </source>
</evidence>
<dbReference type="GO" id="GO:0000287">
    <property type="term" value="F:magnesium ion binding"/>
    <property type="evidence" value="ECO:0007669"/>
    <property type="project" value="InterPro"/>
</dbReference>
<dbReference type="CDD" id="cd07038">
    <property type="entry name" value="TPP_PYR_PDC_IPDC_like"/>
    <property type="match status" value="1"/>
</dbReference>
<dbReference type="SUPFAM" id="SSF52518">
    <property type="entry name" value="Thiamin diphosphate-binding fold (THDP-binding)"/>
    <property type="match status" value="2"/>
</dbReference>
<feature type="binding site" evidence="9">
    <location>
        <position position="461"/>
    </location>
    <ligand>
        <name>Mg(2+)</name>
        <dbReference type="ChEBI" id="CHEBI:18420"/>
    </ligand>
</feature>
<dbReference type="FunFam" id="3.40.50.970:FF:000019">
    <property type="entry name" value="Pyruvate decarboxylase isozyme"/>
    <property type="match status" value="1"/>
</dbReference>
<evidence type="ECO:0000256" key="1">
    <source>
        <dbReference type="ARBA" id="ARBA00001920"/>
    </source>
</evidence>
<dbReference type="InterPro" id="IPR047213">
    <property type="entry name" value="TPP_PYR_PDC_IPDC-like"/>
</dbReference>
<evidence type="ECO:0000256" key="9">
    <source>
        <dbReference type="PIRSR" id="PIRSR036565-2"/>
    </source>
</evidence>
<dbReference type="EMBL" id="FNGA01000002">
    <property type="protein sequence ID" value="SDK82020.1"/>
    <property type="molecule type" value="Genomic_DNA"/>
</dbReference>
<dbReference type="SUPFAM" id="SSF52467">
    <property type="entry name" value="DHS-like NAD/FAD-binding domain"/>
    <property type="match status" value="1"/>
</dbReference>
<keyword evidence="7 10" id="KW-0786">Thiamine pyrophosphate</keyword>
<dbReference type="InterPro" id="IPR012001">
    <property type="entry name" value="Thiamin_PyroP_enz_TPP-bd_dom"/>
</dbReference>
<accession>A0A1G9F0W1</accession>
<comment type="similarity">
    <text evidence="3 10">Belongs to the TPP enzyme family.</text>
</comment>
<dbReference type="InterPro" id="IPR029035">
    <property type="entry name" value="DHS-like_NAD/FAD-binding_dom"/>
</dbReference>
<dbReference type="InterPro" id="IPR012110">
    <property type="entry name" value="PDC/IPDC-like"/>
</dbReference>
<evidence type="ECO:0000256" key="10">
    <source>
        <dbReference type="RuleBase" id="RU362132"/>
    </source>
</evidence>
<dbReference type="PIRSF" id="PIRSF036565">
    <property type="entry name" value="Pyruvt_ip_decrb"/>
    <property type="match status" value="1"/>
</dbReference>
<dbReference type="PANTHER" id="PTHR43452:SF30">
    <property type="entry name" value="PYRUVATE DECARBOXYLASE ISOZYME 1-RELATED"/>
    <property type="match status" value="1"/>
</dbReference>
<evidence type="ECO:0000259" key="13">
    <source>
        <dbReference type="Pfam" id="PF02776"/>
    </source>
</evidence>
<protein>
    <submittedName>
        <fullName evidence="14">Indolepyruvate decarboxylase</fullName>
    </submittedName>
</protein>
<dbReference type="GO" id="GO:0030976">
    <property type="term" value="F:thiamine pyrophosphate binding"/>
    <property type="evidence" value="ECO:0007669"/>
    <property type="project" value="InterPro"/>
</dbReference>
<dbReference type="OrthoDB" id="2254214at2"/>
<dbReference type="Pfam" id="PF00205">
    <property type="entry name" value="TPP_enzyme_M"/>
    <property type="match status" value="1"/>
</dbReference>
<feature type="domain" description="Thiamine pyrophosphate enzyme TPP-binding" evidence="12">
    <location>
        <begin position="381"/>
        <end position="525"/>
    </location>
</feature>
<evidence type="ECO:0000256" key="3">
    <source>
        <dbReference type="ARBA" id="ARBA00007812"/>
    </source>
</evidence>
<dbReference type="InterPro" id="IPR047214">
    <property type="entry name" value="TPP_PDC_IPDC"/>
</dbReference>
<dbReference type="Gene3D" id="3.40.50.970">
    <property type="match status" value="2"/>
</dbReference>
<evidence type="ECO:0000256" key="2">
    <source>
        <dbReference type="ARBA" id="ARBA00001964"/>
    </source>
</evidence>
<dbReference type="AlphaFoldDB" id="A0A1G9F0W1"/>
<evidence type="ECO:0000259" key="12">
    <source>
        <dbReference type="Pfam" id="PF02775"/>
    </source>
</evidence>
<feature type="domain" description="Thiamine pyrophosphate enzyme N-terminal TPP-binding" evidence="13">
    <location>
        <begin position="5"/>
        <end position="107"/>
    </location>
</feature>
<keyword evidence="5" id="KW-0210">Decarboxylase</keyword>
<dbReference type="GO" id="GO:0005829">
    <property type="term" value="C:cytosol"/>
    <property type="evidence" value="ECO:0007669"/>
    <property type="project" value="TreeGrafter"/>
</dbReference>
<dbReference type="Proteomes" id="UP000199053">
    <property type="component" value="Unassembled WGS sequence"/>
</dbReference>
<comment type="cofactor">
    <cofactor evidence="2">
        <name>thiamine diphosphate</name>
        <dbReference type="ChEBI" id="CHEBI:58937"/>
    </cofactor>
</comment>
<organism evidence="14 15">
    <name type="scientific">Maridesulfovibrio ferrireducens</name>
    <dbReference type="NCBI Taxonomy" id="246191"/>
    <lineage>
        <taxon>Bacteria</taxon>
        <taxon>Pseudomonadati</taxon>
        <taxon>Thermodesulfobacteriota</taxon>
        <taxon>Desulfovibrionia</taxon>
        <taxon>Desulfovibrionales</taxon>
        <taxon>Desulfovibrionaceae</taxon>
        <taxon>Maridesulfovibrio</taxon>
    </lineage>
</organism>
<dbReference type="InterPro" id="IPR029061">
    <property type="entry name" value="THDP-binding"/>
</dbReference>
<evidence type="ECO:0000256" key="5">
    <source>
        <dbReference type="ARBA" id="ARBA00022793"/>
    </source>
</evidence>
<dbReference type="CDD" id="cd02005">
    <property type="entry name" value="TPP_PDC_IPDC"/>
    <property type="match status" value="1"/>
</dbReference>
<reference evidence="15" key="1">
    <citation type="submission" date="2016-10" db="EMBL/GenBank/DDBJ databases">
        <authorList>
            <person name="Varghese N."/>
            <person name="Submissions S."/>
        </authorList>
    </citation>
    <scope>NUCLEOTIDE SEQUENCE [LARGE SCALE GENOMIC DNA]</scope>
    <source>
        <strain evidence="15">DSM 16995</strain>
    </source>
</reference>
<name>A0A1G9F0W1_9BACT</name>
<keyword evidence="6 9" id="KW-0460">Magnesium</keyword>
<comment type="cofactor">
    <cofactor evidence="1">
        <name>a metal cation</name>
        <dbReference type="ChEBI" id="CHEBI:25213"/>
    </cofactor>
</comment>
<keyword evidence="15" id="KW-1185">Reference proteome</keyword>
<comment type="cofactor">
    <cofactor evidence="9">
        <name>Mg(2+)</name>
        <dbReference type="ChEBI" id="CHEBI:18420"/>
    </cofactor>
    <text evidence="9">Binds 1 Mg(2+) per subunit.</text>
</comment>
<dbReference type="Pfam" id="PF02776">
    <property type="entry name" value="TPP_enzyme_N"/>
    <property type="match status" value="1"/>
</dbReference>
<proteinExistence type="inferred from homology"/>
<keyword evidence="4 9" id="KW-0479">Metal-binding</keyword>
<keyword evidence="8" id="KW-0456">Lyase</keyword>
<dbReference type="GO" id="GO:0000949">
    <property type="term" value="P:aromatic amino acid family catabolic process to alcohol via Ehrlich pathway"/>
    <property type="evidence" value="ECO:0007669"/>
    <property type="project" value="TreeGrafter"/>
</dbReference>
<evidence type="ECO:0000256" key="4">
    <source>
        <dbReference type="ARBA" id="ARBA00022723"/>
    </source>
</evidence>
<feature type="binding site" evidence="9">
    <location>
        <position position="459"/>
    </location>
    <ligand>
        <name>Mg(2+)</name>
        <dbReference type="ChEBI" id="CHEBI:18420"/>
    </ligand>
</feature>
<evidence type="ECO:0000256" key="6">
    <source>
        <dbReference type="ARBA" id="ARBA00022842"/>
    </source>
</evidence>
<dbReference type="STRING" id="246191.SAMN05660337_1340"/>
<sequence>MSKTVISHLLQRLKETGITDIFGVPGDYAFPVNDAICNDPELNWIGCCNELNASFAADGYARIKGCSALCTTYGVGELNALGGIAGAYAEHLPIFHIVDMPKHSILEGNNIMHHTLGNGEFDLFHKMVQPVVCASSILTPENSVSEIERLINAALTQKKPVYIGIPADFALMEIGCSKPHPITKQTSDAETLATVIQVIIDKIDNALSPVAVVGTLIGRYDLRSETQQIIEKAGLPFTSMFMGKGTLSESHPNFIGVYCGDLLAEDVCKIVEDSDLVISFGTIRSDINTGAFTIKINPIGEINIHPDHVHVGRATYENVLIQDVITALGKKIKSREIKEKHQIQGLGNPQGAATAEITPESLYPRIEKFFRTGDIIMAETGTASMGLITAKLPNETTFYNQTLWGSIGWATPAAFGAAVAAPDRRVILVTGEGAHQLTVQEISQFGRFGLKPVILCLNNDGYLIERMLCKDPYIYYNDLAQWNYSKLPDAFGMTDWFTTKVVNNQQLDEALDIAANADSGSYIEIVTDKMAASEMALALNRIVLKGKGWKK</sequence>
<evidence type="ECO:0000259" key="11">
    <source>
        <dbReference type="Pfam" id="PF00205"/>
    </source>
</evidence>